<evidence type="ECO:0000256" key="1">
    <source>
        <dbReference type="SAM" id="Phobius"/>
    </source>
</evidence>
<dbReference type="GO" id="GO:0005886">
    <property type="term" value="C:plasma membrane"/>
    <property type="evidence" value="ECO:0007669"/>
    <property type="project" value="InterPro"/>
</dbReference>
<dbReference type="InterPro" id="IPR010664">
    <property type="entry name" value="LipoPS_assembly_LptC-rel"/>
</dbReference>
<dbReference type="Pfam" id="PF06835">
    <property type="entry name" value="LptC"/>
    <property type="match status" value="1"/>
</dbReference>
<keyword evidence="1" id="KW-0812">Transmembrane</keyword>
<evidence type="ECO:0000313" key="2">
    <source>
        <dbReference type="EMBL" id="CUH39915.1"/>
    </source>
</evidence>
<protein>
    <submittedName>
        <fullName evidence="2">Lipopolysaccharide-assembly, LptC-related</fullName>
    </submittedName>
</protein>
<dbReference type="EMBL" id="CYPR01000173">
    <property type="protein sequence ID" value="CUH39915.1"/>
    <property type="molecule type" value="Genomic_DNA"/>
</dbReference>
<accession>A0A0M7BEW3</accession>
<organism evidence="2 3">
    <name type="scientific">Jannaschia seosinensis</name>
    <dbReference type="NCBI Taxonomy" id="313367"/>
    <lineage>
        <taxon>Bacteria</taxon>
        <taxon>Pseudomonadati</taxon>
        <taxon>Pseudomonadota</taxon>
        <taxon>Alphaproteobacteria</taxon>
        <taxon>Rhodobacterales</taxon>
        <taxon>Roseobacteraceae</taxon>
        <taxon>Jannaschia</taxon>
    </lineage>
</organism>
<keyword evidence="1" id="KW-0472">Membrane</keyword>
<dbReference type="NCBIfam" id="TIGR04409">
    <property type="entry name" value="LptC_YrbK"/>
    <property type="match status" value="1"/>
</dbReference>
<dbReference type="GO" id="GO:0015221">
    <property type="term" value="F:lipopolysaccharide transmembrane transporter activity"/>
    <property type="evidence" value="ECO:0007669"/>
    <property type="project" value="InterPro"/>
</dbReference>
<sequence length="202" mass="21639">MAASIHPPEGWHTRLVRLGRLVLPVLALMLLSTVFLLARSVDPQDAISFADVDVSERARDQQLTAPNVTGVSADGTAFDLSARMARPDPGDPGLMNAQTVRLVLTGDGRATVTSDFARIDTQQRDLMLDGDVRIDTSTGYRVRTERLEGTLGRLRIVSPGEVTGEGPLGRMRAGSLTIDEDADGAARLLFTGGVDLLYTPPS</sequence>
<proteinExistence type="predicted"/>
<reference evidence="2 3" key="1">
    <citation type="submission" date="2015-09" db="EMBL/GenBank/DDBJ databases">
        <authorList>
            <person name="Jackson K.R."/>
            <person name="Lunt B.L."/>
            <person name="Fisher J.N.B."/>
            <person name="Gardner A.V."/>
            <person name="Bailey M.E."/>
            <person name="Deus L.M."/>
            <person name="Earl A.S."/>
            <person name="Gibby P.D."/>
            <person name="Hartmann K.A."/>
            <person name="Liu J.E."/>
            <person name="Manci A.M."/>
            <person name="Nielsen D.A."/>
            <person name="Solomon M.B."/>
            <person name="Breakwell D.P."/>
            <person name="Burnett S.H."/>
            <person name="Grose J.H."/>
        </authorList>
    </citation>
    <scope>NUCLEOTIDE SEQUENCE [LARGE SCALE GENOMIC DNA]</scope>
    <source>
        <strain evidence="2 3">CECT 7799</strain>
    </source>
</reference>
<feature type="transmembrane region" description="Helical" evidence="1">
    <location>
        <begin position="21"/>
        <end position="38"/>
    </location>
</feature>
<dbReference type="RefSeq" id="WP_055664044.1">
    <property type="nucleotide sequence ID" value="NZ_CYPR01000173.1"/>
</dbReference>
<dbReference type="Proteomes" id="UP000049455">
    <property type="component" value="Unassembled WGS sequence"/>
</dbReference>
<evidence type="ECO:0000313" key="3">
    <source>
        <dbReference type="Proteomes" id="UP000049455"/>
    </source>
</evidence>
<keyword evidence="3" id="KW-1185">Reference proteome</keyword>
<dbReference type="InterPro" id="IPR026265">
    <property type="entry name" value="LptC"/>
</dbReference>
<name>A0A0M7BEW3_9RHOB</name>
<gene>
    <name evidence="2" type="ORF">JSE7799_02643</name>
</gene>
<dbReference type="AlphaFoldDB" id="A0A0M7BEW3"/>
<dbReference type="STRING" id="313367.JSE7799_02643"/>
<keyword evidence="1" id="KW-1133">Transmembrane helix</keyword>
<dbReference type="OrthoDB" id="7871110at2"/>